<dbReference type="Proteomes" id="UP001497516">
    <property type="component" value="Chromosome 9"/>
</dbReference>
<dbReference type="GO" id="GO:0004252">
    <property type="term" value="F:serine-type endopeptidase activity"/>
    <property type="evidence" value="ECO:0007669"/>
    <property type="project" value="InterPro"/>
</dbReference>
<evidence type="ECO:0000256" key="1">
    <source>
        <dbReference type="ARBA" id="ARBA00004613"/>
    </source>
</evidence>
<keyword evidence="3" id="KW-0732">Signal</keyword>
<accession>A0AAV2GIT0</accession>
<organism evidence="4 5">
    <name type="scientific">Linum trigynum</name>
    <dbReference type="NCBI Taxonomy" id="586398"/>
    <lineage>
        <taxon>Eukaryota</taxon>
        <taxon>Viridiplantae</taxon>
        <taxon>Streptophyta</taxon>
        <taxon>Embryophyta</taxon>
        <taxon>Tracheophyta</taxon>
        <taxon>Spermatophyta</taxon>
        <taxon>Magnoliopsida</taxon>
        <taxon>eudicotyledons</taxon>
        <taxon>Gunneridae</taxon>
        <taxon>Pentapetalae</taxon>
        <taxon>rosids</taxon>
        <taxon>fabids</taxon>
        <taxon>Malpighiales</taxon>
        <taxon>Linaceae</taxon>
        <taxon>Linum</taxon>
    </lineage>
</organism>
<dbReference type="SUPFAM" id="SSF52743">
    <property type="entry name" value="Subtilisin-like"/>
    <property type="match status" value="1"/>
</dbReference>
<protein>
    <submittedName>
        <fullName evidence="4">Uncharacterized protein</fullName>
    </submittedName>
</protein>
<dbReference type="Gene3D" id="3.40.50.200">
    <property type="entry name" value="Peptidase S8/S53 domain"/>
    <property type="match status" value="1"/>
</dbReference>
<sequence>MMYTSKFPSKWKGICQEGHDFNSSVCNSKLIGAIYFNKMVKAANPNVTLTMNSAQDTLGHETHTSSIAAGNYVDGASFFGYANGVARGMAPRARVAMYKLSWMHG</sequence>
<evidence type="ECO:0000256" key="3">
    <source>
        <dbReference type="ARBA" id="ARBA00022729"/>
    </source>
</evidence>
<name>A0AAV2GIT0_9ROSI</name>
<evidence type="ECO:0000313" key="5">
    <source>
        <dbReference type="Proteomes" id="UP001497516"/>
    </source>
</evidence>
<gene>
    <name evidence="4" type="ORF">LTRI10_LOCUS50062</name>
</gene>
<reference evidence="4 5" key="1">
    <citation type="submission" date="2024-04" db="EMBL/GenBank/DDBJ databases">
        <authorList>
            <person name="Fracassetti M."/>
        </authorList>
    </citation>
    <scope>NUCLEOTIDE SEQUENCE [LARGE SCALE GENOMIC DNA]</scope>
</reference>
<evidence type="ECO:0000313" key="4">
    <source>
        <dbReference type="EMBL" id="CAL1410661.1"/>
    </source>
</evidence>
<dbReference type="InterPro" id="IPR045051">
    <property type="entry name" value="SBT"/>
</dbReference>
<keyword evidence="5" id="KW-1185">Reference proteome</keyword>
<comment type="subcellular location">
    <subcellularLocation>
        <location evidence="1">Secreted</location>
    </subcellularLocation>
</comment>
<dbReference type="GO" id="GO:0006508">
    <property type="term" value="P:proteolysis"/>
    <property type="evidence" value="ECO:0007669"/>
    <property type="project" value="InterPro"/>
</dbReference>
<dbReference type="EMBL" id="OZ034822">
    <property type="protein sequence ID" value="CAL1410661.1"/>
    <property type="molecule type" value="Genomic_DNA"/>
</dbReference>
<evidence type="ECO:0000256" key="2">
    <source>
        <dbReference type="ARBA" id="ARBA00011073"/>
    </source>
</evidence>
<dbReference type="GO" id="GO:0005576">
    <property type="term" value="C:extracellular region"/>
    <property type="evidence" value="ECO:0007669"/>
    <property type="project" value="UniProtKB-SubCell"/>
</dbReference>
<dbReference type="PANTHER" id="PTHR10795">
    <property type="entry name" value="PROPROTEIN CONVERTASE SUBTILISIN/KEXIN"/>
    <property type="match status" value="1"/>
</dbReference>
<dbReference type="InterPro" id="IPR036852">
    <property type="entry name" value="Peptidase_S8/S53_dom_sf"/>
</dbReference>
<dbReference type="AlphaFoldDB" id="A0AAV2GIT0"/>
<proteinExistence type="inferred from homology"/>
<comment type="similarity">
    <text evidence="2">Belongs to the peptidase S8 family.</text>
</comment>